<protein>
    <recommendedName>
        <fullName evidence="2">DUF11 domain-containing protein</fullName>
    </recommendedName>
</protein>
<feature type="domain" description="DUF11" evidence="2">
    <location>
        <begin position="98"/>
        <end position="175"/>
    </location>
</feature>
<dbReference type="AlphaFoldDB" id="A0A0G0ZDY8"/>
<dbReference type="InterPro" id="IPR001434">
    <property type="entry name" value="OmcB-like_DUF11"/>
</dbReference>
<feature type="signal peptide" evidence="1">
    <location>
        <begin position="1"/>
        <end position="27"/>
    </location>
</feature>
<comment type="caution">
    <text evidence="3">The sequence shown here is derived from an EMBL/GenBank/DDBJ whole genome shotgun (WGS) entry which is preliminary data.</text>
</comment>
<name>A0A0G0ZDY8_9BACT</name>
<gene>
    <name evidence="3" type="ORF">UV09_C0011G0003</name>
</gene>
<organism evidence="3 4">
    <name type="scientific">Candidatus Gottesmanbacteria bacterium GW2011_GWA2_42_18</name>
    <dbReference type="NCBI Taxonomy" id="1618442"/>
    <lineage>
        <taxon>Bacteria</taxon>
        <taxon>Candidatus Gottesmaniibacteriota</taxon>
    </lineage>
</organism>
<evidence type="ECO:0000313" key="3">
    <source>
        <dbReference type="EMBL" id="KKS46940.1"/>
    </source>
</evidence>
<dbReference type="Pfam" id="PF01345">
    <property type="entry name" value="DUF11"/>
    <property type="match status" value="1"/>
</dbReference>
<dbReference type="EMBL" id="LCDD01000011">
    <property type="protein sequence ID" value="KKS46940.1"/>
    <property type="molecule type" value="Genomic_DNA"/>
</dbReference>
<sequence>MKKSLLRAGFFLAFITVLLGFPFSISAAGDQQPSPTPEEEKAVEETKGSVTIYGGAPYGSPVYGGGVIAPKEGEVIIDKMVKNPASGSFVDHLGPTDPKYRPTDIVYFQIKVQNPSDERLDVVEITDSLPDFVDFMTGPGNYDSETGKMTFKVEDLEPGDTRTFELKARVSHQATLPEEKNVICPVNLVEAVFGNKSDSDESQFCIEKEMEVPQVPEAGADPLMLSGLASALSLGFWLRKKSQKI</sequence>
<keyword evidence="1" id="KW-0732">Signal</keyword>
<evidence type="ECO:0000313" key="4">
    <source>
        <dbReference type="Proteomes" id="UP000034320"/>
    </source>
</evidence>
<proteinExistence type="predicted"/>
<dbReference type="Proteomes" id="UP000034320">
    <property type="component" value="Unassembled WGS sequence"/>
</dbReference>
<evidence type="ECO:0000256" key="1">
    <source>
        <dbReference type="SAM" id="SignalP"/>
    </source>
</evidence>
<accession>A0A0G0ZDY8</accession>
<reference evidence="3 4" key="1">
    <citation type="journal article" date="2015" name="Nature">
        <title>rRNA introns, odd ribosomes, and small enigmatic genomes across a large radiation of phyla.</title>
        <authorList>
            <person name="Brown C.T."/>
            <person name="Hug L.A."/>
            <person name="Thomas B.C."/>
            <person name="Sharon I."/>
            <person name="Castelle C.J."/>
            <person name="Singh A."/>
            <person name="Wilkins M.J."/>
            <person name="Williams K.H."/>
            <person name="Banfield J.F."/>
        </authorList>
    </citation>
    <scope>NUCLEOTIDE SEQUENCE [LARGE SCALE GENOMIC DNA]</scope>
</reference>
<evidence type="ECO:0000259" key="2">
    <source>
        <dbReference type="Pfam" id="PF01345"/>
    </source>
</evidence>
<feature type="chain" id="PRO_5002535752" description="DUF11 domain-containing protein" evidence="1">
    <location>
        <begin position="28"/>
        <end position="245"/>
    </location>
</feature>